<dbReference type="Proteomes" id="UP000222542">
    <property type="component" value="Unassembled WGS sequence"/>
</dbReference>
<dbReference type="Gramene" id="PHT74027">
    <property type="protein sequence ID" value="PHT74027"/>
    <property type="gene ID" value="T459_21304"/>
</dbReference>
<dbReference type="PANTHER" id="PTHR36736">
    <property type="entry name" value="OS03G0100030 PROTEIN"/>
    <property type="match status" value="1"/>
</dbReference>
<reference evidence="1 2" key="1">
    <citation type="journal article" date="2014" name="Nat. Genet.">
        <title>Genome sequence of the hot pepper provides insights into the evolution of pungency in Capsicum species.</title>
        <authorList>
            <person name="Kim S."/>
            <person name="Park M."/>
            <person name="Yeom S.I."/>
            <person name="Kim Y.M."/>
            <person name="Lee J.M."/>
            <person name="Lee H.A."/>
            <person name="Seo E."/>
            <person name="Choi J."/>
            <person name="Cheong K."/>
            <person name="Kim K.T."/>
            <person name="Jung K."/>
            <person name="Lee G.W."/>
            <person name="Oh S.K."/>
            <person name="Bae C."/>
            <person name="Kim S.B."/>
            <person name="Lee H.Y."/>
            <person name="Kim S.Y."/>
            <person name="Kim M.S."/>
            <person name="Kang B.C."/>
            <person name="Jo Y.D."/>
            <person name="Yang H.B."/>
            <person name="Jeong H.J."/>
            <person name="Kang W.H."/>
            <person name="Kwon J.K."/>
            <person name="Shin C."/>
            <person name="Lim J.Y."/>
            <person name="Park J.H."/>
            <person name="Huh J.H."/>
            <person name="Kim J.S."/>
            <person name="Kim B.D."/>
            <person name="Cohen O."/>
            <person name="Paran I."/>
            <person name="Suh M.C."/>
            <person name="Lee S.B."/>
            <person name="Kim Y.K."/>
            <person name="Shin Y."/>
            <person name="Noh S.J."/>
            <person name="Park J."/>
            <person name="Seo Y.S."/>
            <person name="Kwon S.Y."/>
            <person name="Kim H.A."/>
            <person name="Park J.M."/>
            <person name="Kim H.J."/>
            <person name="Choi S.B."/>
            <person name="Bosland P.W."/>
            <person name="Reeves G."/>
            <person name="Jo S.H."/>
            <person name="Lee B.W."/>
            <person name="Cho H.T."/>
            <person name="Choi H.S."/>
            <person name="Lee M.S."/>
            <person name="Yu Y."/>
            <person name="Do Choi Y."/>
            <person name="Park B.S."/>
            <person name="van Deynze A."/>
            <person name="Ashrafi H."/>
            <person name="Hill T."/>
            <person name="Kim W.T."/>
            <person name="Pai H.S."/>
            <person name="Ahn H.K."/>
            <person name="Yeam I."/>
            <person name="Giovannoni J.J."/>
            <person name="Rose J.K."/>
            <person name="Sorensen I."/>
            <person name="Lee S.J."/>
            <person name="Kim R.W."/>
            <person name="Choi I.Y."/>
            <person name="Choi B.S."/>
            <person name="Lim J.S."/>
            <person name="Lee Y.H."/>
            <person name="Choi D."/>
        </authorList>
    </citation>
    <scope>NUCLEOTIDE SEQUENCE [LARGE SCALE GENOMIC DNA]</scope>
    <source>
        <strain evidence="2">cv. CM334</strain>
    </source>
</reference>
<organism evidence="1 2">
    <name type="scientific">Capsicum annuum</name>
    <name type="common">Capsicum pepper</name>
    <dbReference type="NCBI Taxonomy" id="4072"/>
    <lineage>
        <taxon>Eukaryota</taxon>
        <taxon>Viridiplantae</taxon>
        <taxon>Streptophyta</taxon>
        <taxon>Embryophyta</taxon>
        <taxon>Tracheophyta</taxon>
        <taxon>Spermatophyta</taxon>
        <taxon>Magnoliopsida</taxon>
        <taxon>eudicotyledons</taxon>
        <taxon>Gunneridae</taxon>
        <taxon>Pentapetalae</taxon>
        <taxon>asterids</taxon>
        <taxon>lamiids</taxon>
        <taxon>Solanales</taxon>
        <taxon>Solanaceae</taxon>
        <taxon>Solanoideae</taxon>
        <taxon>Capsiceae</taxon>
        <taxon>Capsicum</taxon>
    </lineage>
</organism>
<keyword evidence="2" id="KW-1185">Reference proteome</keyword>
<sequence>MNNASLLHEKDEVVKLSLHARAIKDIGNEELRNFFYKMAPWQFILLVSATSVGEELFFTAAVQDEVVKLSPHARAIRDVEDEEL</sequence>
<comment type="caution">
    <text evidence="1">The sequence shown here is derived from an EMBL/GenBank/DDBJ whole genome shotgun (WGS) entry which is preliminary data.</text>
</comment>
<dbReference type="EMBL" id="AYRZ02000008">
    <property type="protein sequence ID" value="PHT74027.1"/>
    <property type="molecule type" value="Genomic_DNA"/>
</dbReference>
<evidence type="ECO:0000313" key="1">
    <source>
        <dbReference type="EMBL" id="PHT74027.1"/>
    </source>
</evidence>
<gene>
    <name evidence="1" type="ORF">T459_21304</name>
</gene>
<dbReference type="PANTHER" id="PTHR36736:SF1">
    <property type="entry name" value="OS03G0100030 PROTEIN"/>
    <property type="match status" value="1"/>
</dbReference>
<protein>
    <submittedName>
        <fullName evidence="1">Uncharacterized protein</fullName>
    </submittedName>
</protein>
<proteinExistence type="predicted"/>
<accession>A0A2G2YW84</accession>
<dbReference type="STRING" id="4072.A0A2G2YW84"/>
<evidence type="ECO:0000313" key="2">
    <source>
        <dbReference type="Proteomes" id="UP000222542"/>
    </source>
</evidence>
<reference evidence="1 2" key="2">
    <citation type="journal article" date="2017" name="Genome Biol.">
        <title>New reference genome sequences of hot pepper reveal the massive evolution of plant disease-resistance genes by retroduplication.</title>
        <authorList>
            <person name="Kim S."/>
            <person name="Park J."/>
            <person name="Yeom S.I."/>
            <person name="Kim Y.M."/>
            <person name="Seo E."/>
            <person name="Kim K.T."/>
            <person name="Kim M.S."/>
            <person name="Lee J.M."/>
            <person name="Cheong K."/>
            <person name="Shin H.S."/>
            <person name="Kim S.B."/>
            <person name="Han K."/>
            <person name="Lee J."/>
            <person name="Park M."/>
            <person name="Lee H.A."/>
            <person name="Lee H.Y."/>
            <person name="Lee Y."/>
            <person name="Oh S."/>
            <person name="Lee J.H."/>
            <person name="Choi E."/>
            <person name="Choi E."/>
            <person name="Lee S.E."/>
            <person name="Jeon J."/>
            <person name="Kim H."/>
            <person name="Choi G."/>
            <person name="Song H."/>
            <person name="Lee J."/>
            <person name="Lee S.C."/>
            <person name="Kwon J.K."/>
            <person name="Lee H.Y."/>
            <person name="Koo N."/>
            <person name="Hong Y."/>
            <person name="Kim R.W."/>
            <person name="Kang W.H."/>
            <person name="Huh J.H."/>
            <person name="Kang B.C."/>
            <person name="Yang T.J."/>
            <person name="Lee Y.H."/>
            <person name="Bennetzen J.L."/>
            <person name="Choi D."/>
        </authorList>
    </citation>
    <scope>NUCLEOTIDE SEQUENCE [LARGE SCALE GENOMIC DNA]</scope>
    <source>
        <strain evidence="2">cv. CM334</strain>
    </source>
</reference>
<dbReference type="AlphaFoldDB" id="A0A2G2YW84"/>
<name>A0A2G2YW84_CAPAN</name>